<dbReference type="InterPro" id="IPR037045">
    <property type="entry name" value="S8pro/Inhibitor_I9_sf"/>
</dbReference>
<organism evidence="2 3">
    <name type="scientific">Malassezia globosa (strain ATCC MYA-4612 / CBS 7966)</name>
    <name type="common">Dandruff-associated fungus</name>
    <dbReference type="NCBI Taxonomy" id="425265"/>
    <lineage>
        <taxon>Eukaryota</taxon>
        <taxon>Fungi</taxon>
        <taxon>Dikarya</taxon>
        <taxon>Basidiomycota</taxon>
        <taxon>Ustilaginomycotina</taxon>
        <taxon>Malasseziomycetes</taxon>
        <taxon>Malasseziales</taxon>
        <taxon>Malasseziaceae</taxon>
        <taxon>Malassezia</taxon>
    </lineage>
</organism>
<dbReference type="InParanoid" id="A8Q6M3"/>
<dbReference type="AlphaFoldDB" id="A8Q6M3"/>
<dbReference type="SUPFAM" id="SSF54897">
    <property type="entry name" value="Protease propeptides/inhibitors"/>
    <property type="match status" value="1"/>
</dbReference>
<dbReference type="Gene3D" id="3.30.70.80">
    <property type="entry name" value="Peptidase S8 propeptide/proteinase inhibitor I9"/>
    <property type="match status" value="1"/>
</dbReference>
<proteinExistence type="inferred from homology"/>
<gene>
    <name evidence="2" type="ORF">MGL_3007</name>
</gene>
<dbReference type="InterPro" id="IPR052471">
    <property type="entry name" value="PBI_I9"/>
</dbReference>
<dbReference type="GeneID" id="5854328"/>
<dbReference type="PANTHER" id="PTHR28288:SF2">
    <property type="entry name" value="PROTEASE B INHIBITOR 2"/>
    <property type="match status" value="1"/>
</dbReference>
<evidence type="ECO:0008006" key="4">
    <source>
        <dbReference type="Google" id="ProtNLM"/>
    </source>
</evidence>
<dbReference type="OMA" id="KPYMVIF"/>
<dbReference type="EMBL" id="AAYY01000010">
    <property type="protein sequence ID" value="EDP42807.1"/>
    <property type="molecule type" value="Genomic_DNA"/>
</dbReference>
<dbReference type="OrthoDB" id="5518345at2759"/>
<dbReference type="Proteomes" id="UP000008837">
    <property type="component" value="Unassembled WGS sequence"/>
</dbReference>
<accession>A8Q6M3</accession>
<dbReference type="VEuPathDB" id="FungiDB:MGL_3007"/>
<dbReference type="GO" id="GO:0042144">
    <property type="term" value="P:vacuole fusion, non-autophagic"/>
    <property type="evidence" value="ECO:0007669"/>
    <property type="project" value="TreeGrafter"/>
</dbReference>
<dbReference type="GO" id="GO:0004866">
    <property type="term" value="F:endopeptidase inhibitor activity"/>
    <property type="evidence" value="ECO:0007669"/>
    <property type="project" value="TreeGrafter"/>
</dbReference>
<evidence type="ECO:0000313" key="3">
    <source>
        <dbReference type="Proteomes" id="UP000008837"/>
    </source>
</evidence>
<reference evidence="2 3" key="1">
    <citation type="journal article" date="2007" name="Proc. Natl. Acad. Sci. U.S.A.">
        <title>Dandruff-associated Malassezia genomes reveal convergent and divergent virulence traits shared with plant and human fungal pathogens.</title>
        <authorList>
            <person name="Xu J."/>
            <person name="Saunders C.W."/>
            <person name="Hu P."/>
            <person name="Grant R.A."/>
            <person name="Boekhout T."/>
            <person name="Kuramae E.E."/>
            <person name="Kronstad J.W."/>
            <person name="Deangelis Y.M."/>
            <person name="Reeder N.L."/>
            <person name="Johnstone K.R."/>
            <person name="Leland M."/>
            <person name="Fieno A.M."/>
            <person name="Begley W.M."/>
            <person name="Sun Y."/>
            <person name="Lacey M.P."/>
            <person name="Chaudhary T."/>
            <person name="Keough T."/>
            <person name="Chu L."/>
            <person name="Sears R."/>
            <person name="Yuan B."/>
            <person name="Dawson T.L.Jr."/>
        </authorList>
    </citation>
    <scope>NUCLEOTIDE SEQUENCE [LARGE SCALE GENOMIC DNA]</scope>
    <source>
        <strain evidence="3">ATCC MYA-4612 / CBS 7966</strain>
    </source>
</reference>
<comment type="similarity">
    <text evidence="1">Belongs to the protease inhibitor I9 family.</text>
</comment>
<dbReference type="RefSeq" id="XP_001730021.1">
    <property type="nucleotide sequence ID" value="XM_001729969.1"/>
</dbReference>
<evidence type="ECO:0000256" key="1">
    <source>
        <dbReference type="ARBA" id="ARBA00038069"/>
    </source>
</evidence>
<dbReference type="KEGG" id="mgl:MGL_3007"/>
<name>A8Q6M3_MALGO</name>
<keyword evidence="3" id="KW-1185">Reference proteome</keyword>
<evidence type="ECO:0000313" key="2">
    <source>
        <dbReference type="EMBL" id="EDP42807.1"/>
    </source>
</evidence>
<comment type="caution">
    <text evidence="2">The sequence shown here is derived from an EMBL/GenBank/DDBJ whole genome shotgun (WGS) entry which is preliminary data.</text>
</comment>
<sequence>MQSYMIIFKDEASDPDIEAAMSDVKEAGGQVHRKFDASFLRGFSASLPESYADKLQKAAQGGQHPKMYV</sequence>
<protein>
    <recommendedName>
        <fullName evidence="4">Inhibitor I9 domain-containing protein</fullName>
    </recommendedName>
</protein>
<dbReference type="PANTHER" id="PTHR28288">
    <property type="entry name" value="PROTEASE B INHIBITOR 2"/>
    <property type="match status" value="1"/>
</dbReference>